<dbReference type="InterPro" id="IPR004386">
    <property type="entry name" value="Toxin_YafQ-like"/>
</dbReference>
<evidence type="ECO:0000256" key="1">
    <source>
        <dbReference type="ARBA" id="ARBA00022649"/>
    </source>
</evidence>
<dbReference type="GO" id="GO:0004521">
    <property type="term" value="F:RNA endonuclease activity"/>
    <property type="evidence" value="ECO:0007669"/>
    <property type="project" value="TreeGrafter"/>
</dbReference>
<dbReference type="GO" id="GO:0006402">
    <property type="term" value="P:mRNA catabolic process"/>
    <property type="evidence" value="ECO:0007669"/>
    <property type="project" value="TreeGrafter"/>
</dbReference>
<dbReference type="Gene3D" id="3.30.2310.20">
    <property type="entry name" value="RelE-like"/>
    <property type="match status" value="1"/>
</dbReference>
<proteinExistence type="predicted"/>
<accession>A0A0H5Q4I8</accession>
<sequence length="92" mass="10759">MLKPEFTGQFKRDYRLAVKKGFNPEKLEKIVFLLCSGVTLPPAYKDHPLVNSRNYKGVRECHIDPDWLLVYKIRKDVLVLQLIRTGTHSDLF</sequence>
<keyword evidence="1" id="KW-1277">Toxin-antitoxin system</keyword>
<dbReference type="SUPFAM" id="SSF143011">
    <property type="entry name" value="RelE-like"/>
    <property type="match status" value="1"/>
</dbReference>
<dbReference type="PANTHER" id="PTHR40588:SF1">
    <property type="entry name" value="MRNA INTERFERASE TOXIN YAFQ"/>
    <property type="match status" value="1"/>
</dbReference>
<keyword evidence="2" id="KW-0614">Plasmid</keyword>
<dbReference type="InterPro" id="IPR035093">
    <property type="entry name" value="RelE/ParE_toxin_dom_sf"/>
</dbReference>
<name>A0A0H5Q4I8_9ZZZZ</name>
<dbReference type="PIRSF" id="PIRSF006156">
    <property type="entry name" value="YafQ"/>
    <property type="match status" value="1"/>
</dbReference>
<reference evidence="2" key="2">
    <citation type="submission" date="2015-07" db="EMBL/GenBank/DDBJ databases">
        <title>Plasmids, circular viruses and viroids from rat gut.</title>
        <authorList>
            <person name="Jorgensen T.J."/>
            <person name="Hansen M.A."/>
            <person name="Xu Z."/>
            <person name="Tabak M.A."/>
            <person name="Sorensen S.J."/>
            <person name="Hansen L.H."/>
        </authorList>
    </citation>
    <scope>NUCLEOTIDE SEQUENCE</scope>
    <source>
        <plasmid evidence="2">pRGFK1338</plasmid>
    </source>
</reference>
<dbReference type="AlphaFoldDB" id="A0A0H5Q4I8"/>
<dbReference type="Pfam" id="PF15738">
    <property type="entry name" value="YafQ_toxin"/>
    <property type="match status" value="1"/>
</dbReference>
<dbReference type="InterPro" id="IPR007712">
    <property type="entry name" value="RelE/ParE_toxin"/>
</dbReference>
<dbReference type="EMBL" id="LN853901">
    <property type="protein sequence ID" value="CRY96966.1"/>
    <property type="molecule type" value="Genomic_DNA"/>
</dbReference>
<dbReference type="PANTHER" id="PTHR40588">
    <property type="entry name" value="MRNA INTERFERASE TOXIN YAFQ"/>
    <property type="match status" value="1"/>
</dbReference>
<dbReference type="FunFam" id="3.30.2310.20:FF:000003">
    <property type="entry name" value="Type II toxin-antitoxin system YafQ family toxin"/>
    <property type="match status" value="1"/>
</dbReference>
<dbReference type="NCBIfam" id="TIGR02385">
    <property type="entry name" value="RelE_StbE"/>
    <property type="match status" value="1"/>
</dbReference>
<organism evidence="2">
    <name type="scientific">uncultured prokaryote</name>
    <dbReference type="NCBI Taxonomy" id="198431"/>
    <lineage>
        <taxon>unclassified sequences</taxon>
        <taxon>environmental samples</taxon>
    </lineage>
</organism>
<reference evidence="2" key="1">
    <citation type="submission" date="2015-06" db="EMBL/GenBank/DDBJ databases">
        <authorList>
            <person name="Joergensen T."/>
        </authorList>
    </citation>
    <scope>NUCLEOTIDE SEQUENCE</scope>
    <source>
        <plasmid evidence="2">pRGFK1338</plasmid>
    </source>
</reference>
<geneLocation type="plasmid" evidence="2">
    <name>pRGFK1338</name>
</geneLocation>
<evidence type="ECO:0000313" key="2">
    <source>
        <dbReference type="EMBL" id="CRY96966.1"/>
    </source>
</evidence>
<protein>
    <submittedName>
        <fullName evidence="2">Uncharacterized protein</fullName>
    </submittedName>
</protein>